<dbReference type="AlphaFoldDB" id="N1PJV1"/>
<feature type="compositionally biased region" description="Basic and acidic residues" evidence="1">
    <location>
        <begin position="87"/>
        <end position="100"/>
    </location>
</feature>
<feature type="compositionally biased region" description="Acidic residues" evidence="1">
    <location>
        <begin position="117"/>
        <end position="127"/>
    </location>
</feature>
<gene>
    <name evidence="2" type="ORF">DOTSEDRAFT_34365</name>
</gene>
<feature type="region of interest" description="Disordered" evidence="1">
    <location>
        <begin position="87"/>
        <end position="127"/>
    </location>
</feature>
<evidence type="ECO:0000256" key="1">
    <source>
        <dbReference type="SAM" id="MobiDB-lite"/>
    </source>
</evidence>
<proteinExistence type="predicted"/>
<dbReference type="EMBL" id="KB446539">
    <property type="protein sequence ID" value="EME43787.1"/>
    <property type="molecule type" value="Genomic_DNA"/>
</dbReference>
<accession>N1PJV1</accession>
<reference evidence="2 3" key="2">
    <citation type="journal article" date="2012" name="PLoS Pathog.">
        <title>Diverse lifestyles and strategies of plant pathogenesis encoded in the genomes of eighteen Dothideomycetes fungi.</title>
        <authorList>
            <person name="Ohm R.A."/>
            <person name="Feau N."/>
            <person name="Henrissat B."/>
            <person name="Schoch C.L."/>
            <person name="Horwitz B.A."/>
            <person name="Barry K.W."/>
            <person name="Condon B.J."/>
            <person name="Copeland A.C."/>
            <person name="Dhillon B."/>
            <person name="Glaser F."/>
            <person name="Hesse C.N."/>
            <person name="Kosti I."/>
            <person name="LaButti K."/>
            <person name="Lindquist E.A."/>
            <person name="Lucas S."/>
            <person name="Salamov A.A."/>
            <person name="Bradshaw R.E."/>
            <person name="Ciuffetti L."/>
            <person name="Hamelin R.C."/>
            <person name="Kema G.H.J."/>
            <person name="Lawrence C."/>
            <person name="Scott J.A."/>
            <person name="Spatafora J.W."/>
            <person name="Turgeon B.G."/>
            <person name="de Wit P.J.G.M."/>
            <person name="Zhong S."/>
            <person name="Goodwin S.B."/>
            <person name="Grigoriev I.V."/>
        </authorList>
    </citation>
    <scope>NUCLEOTIDE SEQUENCE [LARGE SCALE GENOMIC DNA]</scope>
    <source>
        <strain evidence="3">NZE10 / CBS 128990</strain>
    </source>
</reference>
<dbReference type="HOGENOM" id="CLU_1970520_0_0_1"/>
<dbReference type="Proteomes" id="UP000016933">
    <property type="component" value="Unassembled WGS sequence"/>
</dbReference>
<evidence type="ECO:0000313" key="3">
    <source>
        <dbReference type="Proteomes" id="UP000016933"/>
    </source>
</evidence>
<reference evidence="3" key="1">
    <citation type="journal article" date="2012" name="PLoS Genet.">
        <title>The genomes of the fungal plant pathogens Cladosporium fulvum and Dothistroma septosporum reveal adaptation to different hosts and lifestyles but also signatures of common ancestry.</title>
        <authorList>
            <person name="de Wit P.J.G.M."/>
            <person name="van der Burgt A."/>
            <person name="Oekmen B."/>
            <person name="Stergiopoulos I."/>
            <person name="Abd-Elsalam K.A."/>
            <person name="Aerts A.L."/>
            <person name="Bahkali A.H."/>
            <person name="Beenen H.G."/>
            <person name="Chettri P."/>
            <person name="Cox M.P."/>
            <person name="Datema E."/>
            <person name="de Vries R.P."/>
            <person name="Dhillon B."/>
            <person name="Ganley A.R."/>
            <person name="Griffiths S.A."/>
            <person name="Guo Y."/>
            <person name="Hamelin R.C."/>
            <person name="Henrissat B."/>
            <person name="Kabir M.S."/>
            <person name="Jashni M.K."/>
            <person name="Kema G."/>
            <person name="Klaubauf S."/>
            <person name="Lapidus A."/>
            <person name="Levasseur A."/>
            <person name="Lindquist E."/>
            <person name="Mehrabi R."/>
            <person name="Ohm R.A."/>
            <person name="Owen T.J."/>
            <person name="Salamov A."/>
            <person name="Schwelm A."/>
            <person name="Schijlen E."/>
            <person name="Sun H."/>
            <person name="van den Burg H.A."/>
            <person name="van Ham R.C.H.J."/>
            <person name="Zhang S."/>
            <person name="Goodwin S.B."/>
            <person name="Grigoriev I.V."/>
            <person name="Collemare J."/>
            <person name="Bradshaw R.E."/>
        </authorList>
    </citation>
    <scope>NUCLEOTIDE SEQUENCE [LARGE SCALE GENOMIC DNA]</scope>
    <source>
        <strain evidence="3">NZE10 / CBS 128990</strain>
    </source>
</reference>
<protein>
    <submittedName>
        <fullName evidence="2">Uncharacterized protein</fullName>
    </submittedName>
</protein>
<keyword evidence="3" id="KW-1185">Reference proteome</keyword>
<name>N1PJV1_DOTSN</name>
<evidence type="ECO:0000313" key="2">
    <source>
        <dbReference type="EMBL" id="EME43787.1"/>
    </source>
</evidence>
<sequence>MGYAMRMKSIVKWTEGRLPAIFEAAADWDASTALYALADIGKYVLLTKRFGPGRMRSSATPMVVRLIETANAAQCDKYTKETLERYNGHISTERRPEKYPFEGAEATGNTSLQGDLVQDDDVERGFA</sequence>
<organism evidence="2 3">
    <name type="scientific">Dothistroma septosporum (strain NZE10 / CBS 128990)</name>
    <name type="common">Red band needle blight fungus</name>
    <name type="synonym">Mycosphaerella pini</name>
    <dbReference type="NCBI Taxonomy" id="675120"/>
    <lineage>
        <taxon>Eukaryota</taxon>
        <taxon>Fungi</taxon>
        <taxon>Dikarya</taxon>
        <taxon>Ascomycota</taxon>
        <taxon>Pezizomycotina</taxon>
        <taxon>Dothideomycetes</taxon>
        <taxon>Dothideomycetidae</taxon>
        <taxon>Mycosphaerellales</taxon>
        <taxon>Mycosphaerellaceae</taxon>
        <taxon>Dothistroma</taxon>
    </lineage>
</organism>